<dbReference type="AlphaFoldDB" id="A0A1M5XWN1"/>
<dbReference type="NCBIfam" id="TIGR00460">
    <property type="entry name" value="fmt"/>
    <property type="match status" value="1"/>
</dbReference>
<dbReference type="Proteomes" id="UP000184389">
    <property type="component" value="Unassembled WGS sequence"/>
</dbReference>
<dbReference type="InterPro" id="IPR005794">
    <property type="entry name" value="Fmt"/>
</dbReference>
<dbReference type="SUPFAM" id="SSF53328">
    <property type="entry name" value="Formyltransferase"/>
    <property type="match status" value="1"/>
</dbReference>
<dbReference type="InterPro" id="IPR044135">
    <property type="entry name" value="Met-tRNA-FMT_C"/>
</dbReference>
<comment type="function">
    <text evidence="5">Attaches a formyl group to the free amino group of methionyl-tRNA(fMet). The formyl group appears to play a dual role in the initiator identity of N-formylmethionyl-tRNA by promoting its recognition by IF2 and preventing the misappropriation of this tRNA by the elongation apparatus.</text>
</comment>
<keyword evidence="9" id="KW-1185">Reference proteome</keyword>
<dbReference type="GO" id="GO:0004479">
    <property type="term" value="F:methionyl-tRNA formyltransferase activity"/>
    <property type="evidence" value="ECO:0007669"/>
    <property type="project" value="UniProtKB-UniRule"/>
</dbReference>
<evidence type="ECO:0000313" key="8">
    <source>
        <dbReference type="EMBL" id="SHI04237.1"/>
    </source>
</evidence>
<accession>A0A1M5XWN1</accession>
<feature type="domain" description="Formyl transferase N-terminal" evidence="6">
    <location>
        <begin position="1"/>
        <end position="178"/>
    </location>
</feature>
<dbReference type="InterPro" id="IPR005793">
    <property type="entry name" value="Formyl_trans_C"/>
</dbReference>
<comment type="catalytic activity">
    <reaction evidence="5">
        <text>L-methionyl-tRNA(fMet) + (6R)-10-formyltetrahydrofolate = N-formyl-L-methionyl-tRNA(fMet) + (6S)-5,6,7,8-tetrahydrofolate + H(+)</text>
        <dbReference type="Rhea" id="RHEA:24380"/>
        <dbReference type="Rhea" id="RHEA-COMP:9952"/>
        <dbReference type="Rhea" id="RHEA-COMP:9953"/>
        <dbReference type="ChEBI" id="CHEBI:15378"/>
        <dbReference type="ChEBI" id="CHEBI:57453"/>
        <dbReference type="ChEBI" id="CHEBI:78530"/>
        <dbReference type="ChEBI" id="CHEBI:78844"/>
        <dbReference type="ChEBI" id="CHEBI:195366"/>
        <dbReference type="EC" id="2.1.2.9"/>
    </reaction>
</comment>
<evidence type="ECO:0000259" key="7">
    <source>
        <dbReference type="Pfam" id="PF02911"/>
    </source>
</evidence>
<evidence type="ECO:0000313" key="9">
    <source>
        <dbReference type="Proteomes" id="UP000184389"/>
    </source>
</evidence>
<dbReference type="FunFam" id="3.40.50.12230:FF:000001">
    <property type="entry name" value="Methionyl-tRNA formyltransferase"/>
    <property type="match status" value="1"/>
</dbReference>
<gene>
    <name evidence="5" type="primary">fmt</name>
    <name evidence="8" type="ORF">SAMN02745180_01868</name>
</gene>
<comment type="similarity">
    <text evidence="1 5">Belongs to the Fmt family.</text>
</comment>
<dbReference type="OrthoDB" id="9802815at2"/>
<dbReference type="InterPro" id="IPR002376">
    <property type="entry name" value="Formyl_transf_N"/>
</dbReference>
<reference evidence="8 9" key="1">
    <citation type="submission" date="2016-11" db="EMBL/GenBank/DDBJ databases">
        <authorList>
            <person name="Jaros S."/>
            <person name="Januszkiewicz K."/>
            <person name="Wedrychowicz H."/>
        </authorList>
    </citation>
    <scope>NUCLEOTIDE SEQUENCE [LARGE SCALE GENOMIC DNA]</scope>
    <source>
        <strain evidence="8 9">DSM 13106</strain>
    </source>
</reference>
<dbReference type="Gene3D" id="3.40.50.12230">
    <property type="match status" value="1"/>
</dbReference>
<dbReference type="InterPro" id="IPR001555">
    <property type="entry name" value="GART_AS"/>
</dbReference>
<keyword evidence="3 5" id="KW-0808">Transferase</keyword>
<dbReference type="GO" id="GO:0005829">
    <property type="term" value="C:cytosol"/>
    <property type="evidence" value="ECO:0007669"/>
    <property type="project" value="TreeGrafter"/>
</dbReference>
<dbReference type="EC" id="2.1.2.9" evidence="2 5"/>
<dbReference type="SUPFAM" id="SSF50486">
    <property type="entry name" value="FMT C-terminal domain-like"/>
    <property type="match status" value="1"/>
</dbReference>
<evidence type="ECO:0000256" key="3">
    <source>
        <dbReference type="ARBA" id="ARBA00022679"/>
    </source>
</evidence>
<organism evidence="8 9">
    <name type="scientific">Sporanaerobacter acetigenes DSM 13106</name>
    <dbReference type="NCBI Taxonomy" id="1123281"/>
    <lineage>
        <taxon>Bacteria</taxon>
        <taxon>Bacillati</taxon>
        <taxon>Bacillota</taxon>
        <taxon>Tissierellia</taxon>
        <taxon>Tissierellales</taxon>
        <taxon>Sporanaerobacteraceae</taxon>
        <taxon>Sporanaerobacter</taxon>
    </lineage>
</organism>
<dbReference type="InterPro" id="IPR041711">
    <property type="entry name" value="Met-tRNA-FMT_N"/>
</dbReference>
<dbReference type="InterPro" id="IPR011034">
    <property type="entry name" value="Formyl_transferase-like_C_sf"/>
</dbReference>
<evidence type="ECO:0000256" key="1">
    <source>
        <dbReference type="ARBA" id="ARBA00010699"/>
    </source>
</evidence>
<dbReference type="RefSeq" id="WP_072744528.1">
    <property type="nucleotide sequence ID" value="NZ_FQXR01000008.1"/>
</dbReference>
<dbReference type="HAMAP" id="MF_00182">
    <property type="entry name" value="Formyl_trans"/>
    <property type="match status" value="1"/>
</dbReference>
<dbReference type="EMBL" id="FQXR01000008">
    <property type="protein sequence ID" value="SHI04237.1"/>
    <property type="molecule type" value="Genomic_DNA"/>
</dbReference>
<evidence type="ECO:0000256" key="5">
    <source>
        <dbReference type="HAMAP-Rule" id="MF_00182"/>
    </source>
</evidence>
<dbReference type="CDD" id="cd08646">
    <property type="entry name" value="FMT_core_Met-tRNA-FMT_N"/>
    <property type="match status" value="1"/>
</dbReference>
<evidence type="ECO:0000256" key="4">
    <source>
        <dbReference type="ARBA" id="ARBA00022917"/>
    </source>
</evidence>
<dbReference type="InterPro" id="IPR036477">
    <property type="entry name" value="Formyl_transf_N_sf"/>
</dbReference>
<evidence type="ECO:0000256" key="2">
    <source>
        <dbReference type="ARBA" id="ARBA00012261"/>
    </source>
</evidence>
<keyword evidence="4 5" id="KW-0648">Protein biosynthesis</keyword>
<protein>
    <recommendedName>
        <fullName evidence="2 5">Methionyl-tRNA formyltransferase</fullName>
        <ecNumber evidence="2 5">2.1.2.9</ecNumber>
    </recommendedName>
</protein>
<feature type="domain" description="Formyl transferase C-terminal" evidence="7">
    <location>
        <begin position="204"/>
        <end position="300"/>
    </location>
</feature>
<dbReference type="PANTHER" id="PTHR11138">
    <property type="entry name" value="METHIONYL-TRNA FORMYLTRANSFERASE"/>
    <property type="match status" value="1"/>
</dbReference>
<feature type="binding site" evidence="5">
    <location>
        <begin position="109"/>
        <end position="112"/>
    </location>
    <ligand>
        <name>(6S)-5,6,7,8-tetrahydrofolate</name>
        <dbReference type="ChEBI" id="CHEBI:57453"/>
    </ligand>
</feature>
<evidence type="ECO:0000259" key="6">
    <source>
        <dbReference type="Pfam" id="PF00551"/>
    </source>
</evidence>
<name>A0A1M5XWN1_9FIRM</name>
<dbReference type="Pfam" id="PF02911">
    <property type="entry name" value="Formyl_trans_C"/>
    <property type="match status" value="1"/>
</dbReference>
<dbReference type="Pfam" id="PF00551">
    <property type="entry name" value="Formyl_trans_N"/>
    <property type="match status" value="1"/>
</dbReference>
<dbReference type="PANTHER" id="PTHR11138:SF5">
    <property type="entry name" value="METHIONYL-TRNA FORMYLTRANSFERASE, MITOCHONDRIAL"/>
    <property type="match status" value="1"/>
</dbReference>
<sequence length="309" mass="34598">MNIVYMGTPEFAVHPLETLFNSGFNIPLVVSQEDKPKGRGKKLLPTPVKKKAQELNLEIYQPKKINCEECIQRINEINPDFIVVAAYGQILKSEILSIPRYGCINIHASLLPRYRGAAPINWAIINGEDETGITIMKMEEGLDSGDILLKKSIPITEADDSITIHDKLSKLGGELIIEGLMGIVDESIVAVKQDHSKSTYAPMLDKKSGKIDWNKSGKDIRNLVRGLKPWPFAYTFYNDLNIKIHEVSIIDKYKDGEIGEIVKVSNEGVFVNCSDSTIVIEELQFPGKKKLQVEEYIRGNTIEEGTILK</sequence>
<proteinExistence type="inferred from homology"/>
<dbReference type="PROSITE" id="PS00373">
    <property type="entry name" value="GART"/>
    <property type="match status" value="1"/>
</dbReference>
<dbReference type="CDD" id="cd08704">
    <property type="entry name" value="Met_tRNA_FMT_C"/>
    <property type="match status" value="1"/>
</dbReference>
<dbReference type="STRING" id="1123281.SAMN02745180_01868"/>